<keyword evidence="2" id="KW-0597">Phosphoprotein</keyword>
<dbReference type="Pfam" id="PF00668">
    <property type="entry name" value="Condensation"/>
    <property type="match status" value="2"/>
</dbReference>
<evidence type="ECO:0000256" key="4">
    <source>
        <dbReference type="ARBA" id="ARBA00029454"/>
    </source>
</evidence>
<dbReference type="InterPro" id="IPR023213">
    <property type="entry name" value="CAT-like_dom_sf"/>
</dbReference>
<evidence type="ECO:0000313" key="6">
    <source>
        <dbReference type="EMBL" id="TEY30136.1"/>
    </source>
</evidence>
<dbReference type="PROSITE" id="PS00455">
    <property type="entry name" value="AMP_BINDING"/>
    <property type="match status" value="1"/>
</dbReference>
<dbReference type="InterPro" id="IPR045851">
    <property type="entry name" value="AMP-bd_C_sf"/>
</dbReference>
<dbReference type="GO" id="GO:0044550">
    <property type="term" value="P:secondary metabolite biosynthetic process"/>
    <property type="evidence" value="ECO:0007669"/>
    <property type="project" value="TreeGrafter"/>
</dbReference>
<evidence type="ECO:0000313" key="7">
    <source>
        <dbReference type="Proteomes" id="UP000297299"/>
    </source>
</evidence>
<dbReference type="Gene3D" id="3.30.559.30">
    <property type="entry name" value="Nonribosomal peptide synthetase, condensation domain"/>
    <property type="match status" value="2"/>
</dbReference>
<dbReference type="GO" id="GO:0005737">
    <property type="term" value="C:cytoplasm"/>
    <property type="evidence" value="ECO:0007669"/>
    <property type="project" value="TreeGrafter"/>
</dbReference>
<dbReference type="OrthoDB" id="416786at2759"/>
<proteinExistence type="inferred from homology"/>
<comment type="similarity">
    <text evidence="4">Belongs to the NRP synthetase family.</text>
</comment>
<dbReference type="SUPFAM" id="SSF56801">
    <property type="entry name" value="Acetyl-CoA synthetase-like"/>
    <property type="match status" value="1"/>
</dbReference>
<evidence type="ECO:0000256" key="2">
    <source>
        <dbReference type="ARBA" id="ARBA00022553"/>
    </source>
</evidence>
<feature type="domain" description="Carrier" evidence="5">
    <location>
        <begin position="1026"/>
        <end position="1104"/>
    </location>
</feature>
<dbReference type="InterPro" id="IPR009081">
    <property type="entry name" value="PP-bd_ACP"/>
</dbReference>
<dbReference type="Gene3D" id="3.30.559.10">
    <property type="entry name" value="Chloramphenicol acetyltransferase-like domain"/>
    <property type="match status" value="2"/>
</dbReference>
<organism evidence="6 7">
    <name type="scientific">Botryotinia calthae</name>
    <dbReference type="NCBI Taxonomy" id="38488"/>
    <lineage>
        <taxon>Eukaryota</taxon>
        <taxon>Fungi</taxon>
        <taxon>Dikarya</taxon>
        <taxon>Ascomycota</taxon>
        <taxon>Pezizomycotina</taxon>
        <taxon>Leotiomycetes</taxon>
        <taxon>Helotiales</taxon>
        <taxon>Sclerotiniaceae</taxon>
        <taxon>Botryotinia</taxon>
    </lineage>
</organism>
<dbReference type="PANTHER" id="PTHR45527:SF11">
    <property type="entry name" value="NONRIBOSOMAL PEPTIDE SYNTHETASE 5"/>
    <property type="match status" value="1"/>
</dbReference>
<comment type="caution">
    <text evidence="6">The sequence shown here is derived from an EMBL/GenBank/DDBJ whole genome shotgun (WGS) entry which is preliminary data.</text>
</comment>
<dbReference type="PANTHER" id="PTHR45527">
    <property type="entry name" value="NONRIBOSOMAL PEPTIDE SYNTHETASE"/>
    <property type="match status" value="1"/>
</dbReference>
<dbReference type="InterPro" id="IPR000873">
    <property type="entry name" value="AMP-dep_synth/lig_dom"/>
</dbReference>
<protein>
    <recommendedName>
        <fullName evidence="5">Carrier domain-containing protein</fullName>
    </recommendedName>
</protein>
<dbReference type="Gene3D" id="3.30.300.30">
    <property type="match status" value="1"/>
</dbReference>
<accession>A0A4Y8CHL3</accession>
<gene>
    <name evidence="6" type="ORF">BOTCAL_0894g00010</name>
</gene>
<dbReference type="GO" id="GO:0016874">
    <property type="term" value="F:ligase activity"/>
    <property type="evidence" value="ECO:0007669"/>
    <property type="project" value="UniProtKB-KW"/>
</dbReference>
<dbReference type="STRING" id="38488.A0A4Y8CHL3"/>
<dbReference type="InterPro" id="IPR042099">
    <property type="entry name" value="ANL_N_sf"/>
</dbReference>
<dbReference type="SUPFAM" id="SSF47336">
    <property type="entry name" value="ACP-like"/>
    <property type="match status" value="2"/>
</dbReference>
<name>A0A4Y8CHL3_9HELO</name>
<dbReference type="InterPro" id="IPR020845">
    <property type="entry name" value="AMP-binding_CS"/>
</dbReference>
<keyword evidence="7" id="KW-1185">Reference proteome</keyword>
<feature type="domain" description="Carrier" evidence="5">
    <location>
        <begin position="7"/>
        <end position="83"/>
    </location>
</feature>
<dbReference type="Pfam" id="PF00501">
    <property type="entry name" value="AMP-binding"/>
    <property type="match status" value="1"/>
</dbReference>
<dbReference type="InterPro" id="IPR036736">
    <property type="entry name" value="ACP-like_sf"/>
</dbReference>
<dbReference type="Gene3D" id="1.10.1200.10">
    <property type="entry name" value="ACP-like"/>
    <property type="match status" value="2"/>
</dbReference>
<dbReference type="GO" id="GO:0043041">
    <property type="term" value="P:amino acid activation for nonribosomal peptide biosynthetic process"/>
    <property type="evidence" value="ECO:0007669"/>
    <property type="project" value="TreeGrafter"/>
</dbReference>
<dbReference type="PROSITE" id="PS50075">
    <property type="entry name" value="CARRIER"/>
    <property type="match status" value="2"/>
</dbReference>
<evidence type="ECO:0000256" key="3">
    <source>
        <dbReference type="ARBA" id="ARBA00022598"/>
    </source>
</evidence>
<reference evidence="6 7" key="1">
    <citation type="submission" date="2017-11" db="EMBL/GenBank/DDBJ databases">
        <title>Comparative genomics of Botrytis spp.</title>
        <authorList>
            <person name="Valero-Jimenez C.A."/>
            <person name="Tapia P."/>
            <person name="Veloso J."/>
            <person name="Silva-Moreno E."/>
            <person name="Staats M."/>
            <person name="Valdes J.H."/>
            <person name="Van Kan J.A.L."/>
        </authorList>
    </citation>
    <scope>NUCLEOTIDE SEQUENCE [LARGE SCALE GENOMIC DNA]</scope>
    <source>
        <strain evidence="6 7">MUCL2830</strain>
    </source>
</reference>
<dbReference type="EMBL" id="PHWZ01000890">
    <property type="protein sequence ID" value="TEY30136.1"/>
    <property type="molecule type" value="Genomic_DNA"/>
</dbReference>
<sequence>MESMCHIDVGSIILDAISMILGHGVDEINAFAEDSTFIKLGGDSLAAILIAAECQKSGISIPASIFLRTSTLKEAIMKAESSAQLLQRHSTLIISSLSNTHLSTSPSQTFSLSISRFSETLTTASWSSESSEDESSSLPSFSNAAITTPNSEVSDTLPCYNEQKIMTARHLLGKIKVTEWTEPQLLFLQETFNDQKRNVLTIHKAYTVEWDAQVVCNAWTKTIQAEPIFQDLAVDLDIPPQQLTLQKIIHVETEEDFERELHNAVLIRGPLSHITVVKLASKSLVVVWRVHHAFMDGFSARIIRDKISHNLLGITTNPGPSFKETVYALCRLREERKDATRRFWDNKRAQFPNAVGELSLNPQRIHDGVISQRCIKIRFSEEKIAAARASTGYTSMVYFAAAWALTLGRFMDTDQVCFGIALSGRDLPILGAFDVIGSLINILPLFLQLPLQGDRETSILSFLRYIQECILELNDFQHSNTSDGFDRKFSSIMATQFDDCKEADTSPLFDANRLNMQTGIALNLIIQGQSQLQVLYSTAHYSEKDMNNVWSVFQEAMNCFLQGDDERLLAPAIRDVMMPQDLEQTIRQWSNCMSSETLDQSKGDDLVTLFESVVARHPTAVAVTRDLGQEISYNDFDLASALIAQKLSWIESNEPTELHQNYLTTSHLRRRIARPDDLAYICFTSGSTGQPKAVQCTHKGLVAFQKDYLVRLASKKGTVVAQVMSPVFDGSIHEIFSALTYGATLQLASTNTQDHPFAHLQACDSAILTPSIANALDADQYPRLRHVYLVGEVVPQHVSDVWTKKHFVYNMYGPTEATCGATIKQLEPGKAVTLGQANPSSRVYILDRNQHLLPPGAVGELYLAGIQVSNGYIDLSSENAKRFLPDSILPEANQRMYRTGDYAYRDSTDGEIYIVGRKDRQIKLRGFRLDLDDLETRIVNAVPDCRGAAIFRRDDYLVAAYQINVKTNMFNEQEVKAFISDALPPYAVPRRILALSELPLTAAGKLDYKRLEQIDSTSILRLEIQQTMTETEKMIVHAVRDLMKLDSNIPIDRDSDITALGGYSIVQLHLASRISSFIQRKFSIRDVIDNPVISDLASLVDEIVNGKVDEKQYEEEQPSCLNRSKATAIPQGSTVSPMERVWFSRYQQNLGTSSFNVTHVSELDNSFDQHPALISAWTTVLERHTILRCRFRPSTTSYQCVERFYAAKPPKALYIESFEVRDEVTKEFSLETEHPIRVLISKRHMLVCVSHIICDYTTLDRLFEEFITAYNHDNEVEKSLLASKKCYKDLNWWNFDVDKITAKFWRSYLSGIDFKKLPPYMKKARESHYGESRMFQLSKNAMHSLETISRSLYLSMHQIVLSIVSLVLQTDSSTKQDLILGSPYLGRQEEDMSTIGLFLQPLPIRVPRQTKTGGNFGDTDITNFLLAVKDSAQSALGHSIEWTSLINLLSLSDDENLRSAAETCGANHPLFDAMVTFHERSTTGKASTLLNRAISGIEPLITWAEGAKFGIMFEFSAVSPSVITLRIEYDTSVFSNDEVINMAGRVDFGLGYLCKYMASSMKIRDLEDEILRVSCTEHNMNGVETIGFGTRLTTLV</sequence>
<keyword evidence="3" id="KW-0436">Ligase</keyword>
<evidence type="ECO:0000259" key="5">
    <source>
        <dbReference type="PROSITE" id="PS50075"/>
    </source>
</evidence>
<dbReference type="InterPro" id="IPR001242">
    <property type="entry name" value="Condensation_dom"/>
</dbReference>
<keyword evidence="1" id="KW-0596">Phosphopantetheine</keyword>
<dbReference type="Proteomes" id="UP000297299">
    <property type="component" value="Unassembled WGS sequence"/>
</dbReference>
<evidence type="ECO:0000256" key="1">
    <source>
        <dbReference type="ARBA" id="ARBA00022450"/>
    </source>
</evidence>
<dbReference type="CDD" id="cd19537">
    <property type="entry name" value="C_NRPS-like"/>
    <property type="match status" value="1"/>
</dbReference>
<dbReference type="Pfam" id="PF00550">
    <property type="entry name" value="PP-binding"/>
    <property type="match status" value="1"/>
</dbReference>
<dbReference type="Gene3D" id="3.40.50.12780">
    <property type="entry name" value="N-terminal domain of ligase-like"/>
    <property type="match status" value="1"/>
</dbReference>
<dbReference type="SUPFAM" id="SSF52777">
    <property type="entry name" value="CoA-dependent acyltransferases"/>
    <property type="match status" value="4"/>
</dbReference>
<dbReference type="GO" id="GO:0031177">
    <property type="term" value="F:phosphopantetheine binding"/>
    <property type="evidence" value="ECO:0007669"/>
    <property type="project" value="TreeGrafter"/>
</dbReference>